<dbReference type="Pfam" id="PF00581">
    <property type="entry name" value="Rhodanese"/>
    <property type="match status" value="3"/>
</dbReference>
<dbReference type="Gene3D" id="3.40.250.10">
    <property type="entry name" value="Rhodanese-like domain"/>
    <property type="match status" value="4"/>
</dbReference>
<feature type="chain" id="PRO_5020309054" evidence="2">
    <location>
        <begin position="31"/>
        <end position="555"/>
    </location>
</feature>
<name>A0A4R6MTG4_9BURK</name>
<reference evidence="4 5" key="1">
    <citation type="submission" date="2019-03" db="EMBL/GenBank/DDBJ databases">
        <title>Genomic Encyclopedia of Type Strains, Phase IV (KMG-IV): sequencing the most valuable type-strain genomes for metagenomic binning, comparative biology and taxonomic classification.</title>
        <authorList>
            <person name="Goeker M."/>
        </authorList>
    </citation>
    <scope>NUCLEOTIDE SEQUENCE [LARGE SCALE GENOMIC DNA]</scope>
    <source>
        <strain evidence="4 5">DSM 25082</strain>
    </source>
</reference>
<dbReference type="PROSITE" id="PS50206">
    <property type="entry name" value="RHODANESE_3"/>
    <property type="match status" value="3"/>
</dbReference>
<feature type="signal peptide" evidence="2">
    <location>
        <begin position="1"/>
        <end position="30"/>
    </location>
</feature>
<keyword evidence="2" id="KW-0732">Signal</keyword>
<feature type="domain" description="Rhodanese" evidence="3">
    <location>
        <begin position="47"/>
        <end position="151"/>
    </location>
</feature>
<dbReference type="EMBL" id="SNXE01000010">
    <property type="protein sequence ID" value="TDP05596.1"/>
    <property type="molecule type" value="Genomic_DNA"/>
</dbReference>
<evidence type="ECO:0000256" key="2">
    <source>
        <dbReference type="SAM" id="SignalP"/>
    </source>
</evidence>
<dbReference type="SUPFAM" id="SSF52821">
    <property type="entry name" value="Rhodanese/Cell cycle control phosphatase"/>
    <property type="match status" value="3"/>
</dbReference>
<proteinExistence type="predicted"/>
<dbReference type="AlphaFoldDB" id="A0A4R6MTG4"/>
<evidence type="ECO:0000256" key="1">
    <source>
        <dbReference type="ARBA" id="ARBA00022737"/>
    </source>
</evidence>
<evidence type="ECO:0000259" key="3">
    <source>
        <dbReference type="PROSITE" id="PS50206"/>
    </source>
</evidence>
<evidence type="ECO:0000313" key="4">
    <source>
        <dbReference type="EMBL" id="TDP05596.1"/>
    </source>
</evidence>
<dbReference type="CDD" id="cd00158">
    <property type="entry name" value="RHOD"/>
    <property type="match status" value="1"/>
</dbReference>
<accession>A0A4R6MTG4</accession>
<organism evidence="4 5">
    <name type="scientific">Roseateles asaccharophilus</name>
    <dbReference type="NCBI Taxonomy" id="582607"/>
    <lineage>
        <taxon>Bacteria</taxon>
        <taxon>Pseudomonadati</taxon>
        <taxon>Pseudomonadota</taxon>
        <taxon>Betaproteobacteria</taxon>
        <taxon>Burkholderiales</taxon>
        <taxon>Sphaerotilaceae</taxon>
        <taxon>Roseateles</taxon>
    </lineage>
</organism>
<feature type="domain" description="Rhodanese" evidence="3">
    <location>
        <begin position="208"/>
        <end position="295"/>
    </location>
</feature>
<dbReference type="InterPro" id="IPR036873">
    <property type="entry name" value="Rhodanese-like_dom_sf"/>
</dbReference>
<dbReference type="PANTHER" id="PTHR43855">
    <property type="entry name" value="THIOSULFATE SULFURTRANSFERASE"/>
    <property type="match status" value="1"/>
</dbReference>
<dbReference type="InterPro" id="IPR051126">
    <property type="entry name" value="Thiosulfate_sulfurtransferase"/>
</dbReference>
<dbReference type="OrthoDB" id="9781034at2"/>
<keyword evidence="1" id="KW-0677">Repeat</keyword>
<dbReference type="SMART" id="SM00450">
    <property type="entry name" value="RHOD"/>
    <property type="match status" value="3"/>
</dbReference>
<comment type="caution">
    <text evidence="4">The sequence shown here is derived from an EMBL/GenBank/DDBJ whole genome shotgun (WGS) entry which is preliminary data.</text>
</comment>
<keyword evidence="4" id="KW-0808">Transferase</keyword>
<dbReference type="RefSeq" id="WP_133605133.1">
    <property type="nucleotide sequence ID" value="NZ_JAUFPJ010000011.1"/>
</dbReference>
<dbReference type="InterPro" id="IPR001763">
    <property type="entry name" value="Rhodanese-like_dom"/>
</dbReference>
<gene>
    <name evidence="4" type="ORF">DFR39_11020</name>
</gene>
<feature type="domain" description="Rhodanese" evidence="3">
    <location>
        <begin position="323"/>
        <end position="425"/>
    </location>
</feature>
<dbReference type="Proteomes" id="UP000295357">
    <property type="component" value="Unassembled WGS sequence"/>
</dbReference>
<keyword evidence="4" id="KW-0670">Pyruvate</keyword>
<dbReference type="PANTHER" id="PTHR43855:SF1">
    <property type="entry name" value="THIOSULFATE SULFURTRANSFERASE"/>
    <property type="match status" value="1"/>
</dbReference>
<evidence type="ECO:0000313" key="5">
    <source>
        <dbReference type="Proteomes" id="UP000295357"/>
    </source>
</evidence>
<keyword evidence="5" id="KW-1185">Reference proteome</keyword>
<sequence length="555" mass="60150">MLRFLKRLCRGLLPATAGLLLLSAGAQAHAATSPLVDAAWLRQALASAQPPLVLDASPTRLHAAGHIPGAVNADFYRYGSNELDAAGMQARLRSWGLGQGERLIVIHDQGGAMMAPWIFYELYRHGVAPERLRLLDGGMAAWKAAQGPISTGPSPTPPPGDLRVDSLREGVRARLPEFLAGSGDPQDHALLEALDPPFYYGGAKFFNRGGHVPHAKLTPVDDYFRPDKTFKSRAELQAMLDHLGVRREQQVYSYCGGGVAASVPYFALKFLLGYPRVALYQGSQKEWLEDARELPLWSYANPALLRNADWLNGFSNTMLRTFSHSPISIIDIRPDQDYAKGHVPFALSLPAERFQAGLAAPEQLAALLGRAGVDPQHEAVIVSQGGLNKQSALVFALLEQLGQRKVSFLLESAEEWEMRGLQLSREPTRVGVRKPPLDPTIAPVDYQARPGAVLINSAALAATPPAHGMPRVYLALGSRPPAAELPGKIVHLPYAQLLDASGRPKPAHEIWSLLAKAGLPRHAQIVCVAEDFGEAAIGYTLLRLMGFADIRLAVS</sequence>
<protein>
    <submittedName>
        <fullName evidence="4">3-mercaptopyruvate sulfurtransferase SseA</fullName>
    </submittedName>
</protein>
<dbReference type="GO" id="GO:0016740">
    <property type="term" value="F:transferase activity"/>
    <property type="evidence" value="ECO:0007669"/>
    <property type="project" value="UniProtKB-KW"/>
</dbReference>